<name>A0ABU9L5L2_9FLAO</name>
<evidence type="ECO:0000313" key="4">
    <source>
        <dbReference type="Proteomes" id="UP001474120"/>
    </source>
</evidence>
<dbReference type="EMBL" id="JBCDNA010000003">
    <property type="protein sequence ID" value="MEL4457032.1"/>
    <property type="molecule type" value="Genomic_DNA"/>
</dbReference>
<reference evidence="3 4" key="1">
    <citation type="submission" date="2024-04" db="EMBL/GenBank/DDBJ databases">
        <title>whole genome sequencing of Lutimonas vermicola strain IMCC1616.</title>
        <authorList>
            <person name="Bae S.S."/>
        </authorList>
    </citation>
    <scope>NUCLEOTIDE SEQUENCE [LARGE SCALE GENOMIC DNA]</scope>
    <source>
        <strain evidence="3 4">IMCC1616</strain>
    </source>
</reference>
<protein>
    <submittedName>
        <fullName evidence="3">Universal stress protein</fullName>
    </submittedName>
</protein>
<comment type="similarity">
    <text evidence="1">Belongs to the universal stress protein A family.</text>
</comment>
<dbReference type="PANTHER" id="PTHR46268:SF6">
    <property type="entry name" value="UNIVERSAL STRESS PROTEIN UP12"/>
    <property type="match status" value="1"/>
</dbReference>
<sequence>MKKILLPTDFSEISINAIQYATQLFADIPCMFFVLNVYRIPYLANEELMDQNISQLSAMEEEMHEASKEGMEKILAHLPENKNHIFETISDYNLFSLAVHQAVEEKEIDLIIMGTKGATGAREIFMGSNTADVIMRNACHVIAVPENNSFKPPKELLFPTDFRINHDLKDLSPLINLAEMNDSVIRIVHFSDSNDLDEIQEQNKRNLDAYLDKIPHEYYTLSVSDFEEGLNCFTQSRGNIDMIVIIGRHYGFFERLFFKPKIKALSFHSRIPLFVIHHLNE</sequence>
<dbReference type="InterPro" id="IPR006016">
    <property type="entry name" value="UspA"/>
</dbReference>
<gene>
    <name evidence="3" type="ORF">AABB81_14075</name>
</gene>
<organism evidence="3 4">
    <name type="scientific">Lutimonas vermicola</name>
    <dbReference type="NCBI Taxonomy" id="414288"/>
    <lineage>
        <taxon>Bacteria</taxon>
        <taxon>Pseudomonadati</taxon>
        <taxon>Bacteroidota</taxon>
        <taxon>Flavobacteriia</taxon>
        <taxon>Flavobacteriales</taxon>
        <taxon>Flavobacteriaceae</taxon>
        <taxon>Lutimonas</taxon>
    </lineage>
</organism>
<evidence type="ECO:0000259" key="2">
    <source>
        <dbReference type="Pfam" id="PF00582"/>
    </source>
</evidence>
<evidence type="ECO:0000256" key="1">
    <source>
        <dbReference type="ARBA" id="ARBA00008791"/>
    </source>
</evidence>
<proteinExistence type="inferred from homology"/>
<dbReference type="PRINTS" id="PR01438">
    <property type="entry name" value="UNVRSLSTRESS"/>
</dbReference>
<dbReference type="SUPFAM" id="SSF52402">
    <property type="entry name" value="Adenine nucleotide alpha hydrolases-like"/>
    <property type="match status" value="2"/>
</dbReference>
<accession>A0ABU9L5L2</accession>
<dbReference type="RefSeq" id="WP_342161193.1">
    <property type="nucleotide sequence ID" value="NZ_JBCDNA010000003.1"/>
</dbReference>
<comment type="caution">
    <text evidence="3">The sequence shown here is derived from an EMBL/GenBank/DDBJ whole genome shotgun (WGS) entry which is preliminary data.</text>
</comment>
<dbReference type="InterPro" id="IPR006015">
    <property type="entry name" value="Universal_stress_UspA"/>
</dbReference>
<dbReference type="CDD" id="cd00293">
    <property type="entry name" value="USP-like"/>
    <property type="match status" value="1"/>
</dbReference>
<feature type="domain" description="UspA" evidence="2">
    <location>
        <begin position="1"/>
        <end position="145"/>
    </location>
</feature>
<keyword evidence="4" id="KW-1185">Reference proteome</keyword>
<evidence type="ECO:0000313" key="3">
    <source>
        <dbReference type="EMBL" id="MEL4457032.1"/>
    </source>
</evidence>
<dbReference type="PANTHER" id="PTHR46268">
    <property type="entry name" value="STRESS RESPONSE PROTEIN NHAX"/>
    <property type="match status" value="1"/>
</dbReference>
<dbReference type="Gene3D" id="3.40.50.12370">
    <property type="match status" value="1"/>
</dbReference>
<dbReference type="Pfam" id="PF00582">
    <property type="entry name" value="Usp"/>
    <property type="match status" value="1"/>
</dbReference>
<dbReference type="Proteomes" id="UP001474120">
    <property type="component" value="Unassembled WGS sequence"/>
</dbReference>